<proteinExistence type="predicted"/>
<dbReference type="NCBIfam" id="TIGR01357">
    <property type="entry name" value="aroB"/>
    <property type="match status" value="1"/>
</dbReference>
<dbReference type="CDD" id="cd08195">
    <property type="entry name" value="DHQS"/>
    <property type="match status" value="1"/>
</dbReference>
<gene>
    <name evidence="13" type="ORF">VU00_10571</name>
</gene>
<evidence type="ECO:0000313" key="13">
    <source>
        <dbReference type="EMBL" id="RWX50558.1"/>
    </source>
</evidence>
<comment type="caution">
    <text evidence="13">The sequence shown here is derived from an EMBL/GenBank/DDBJ whole genome shotgun (WGS) entry which is preliminary data.</text>
</comment>
<dbReference type="Proteomes" id="UP000287615">
    <property type="component" value="Unassembled WGS sequence"/>
</dbReference>
<dbReference type="InterPro" id="IPR016037">
    <property type="entry name" value="DHQ_synth_AroB"/>
</dbReference>
<dbReference type="GO" id="GO:0008652">
    <property type="term" value="P:amino acid biosynthetic process"/>
    <property type="evidence" value="ECO:0007669"/>
    <property type="project" value="UniProtKB-KW"/>
</dbReference>
<keyword evidence="7" id="KW-0520">NAD</keyword>
<evidence type="ECO:0000259" key="12">
    <source>
        <dbReference type="Pfam" id="PF24621"/>
    </source>
</evidence>
<dbReference type="GO" id="GO:0009423">
    <property type="term" value="P:chorismate biosynthetic process"/>
    <property type="evidence" value="ECO:0007669"/>
    <property type="project" value="UniProtKB-UniRule"/>
</dbReference>
<evidence type="ECO:0000256" key="8">
    <source>
        <dbReference type="ARBA" id="ARBA00023141"/>
    </source>
</evidence>
<name>A0A444JBU8_9BACT</name>
<feature type="non-terminal residue" evidence="13">
    <location>
        <position position="1"/>
    </location>
</feature>
<dbReference type="GO" id="GO:0003856">
    <property type="term" value="F:3-dehydroquinate synthase activity"/>
    <property type="evidence" value="ECO:0007669"/>
    <property type="project" value="UniProtKB-UniRule"/>
</dbReference>
<evidence type="ECO:0000256" key="1">
    <source>
        <dbReference type="ARBA" id="ARBA00001393"/>
    </source>
</evidence>
<evidence type="ECO:0000256" key="4">
    <source>
        <dbReference type="ARBA" id="ARBA00004661"/>
    </source>
</evidence>
<dbReference type="Gene3D" id="1.20.1090.10">
    <property type="entry name" value="Dehydroquinate synthase-like - alpha domain"/>
    <property type="match status" value="1"/>
</dbReference>
<comment type="pathway">
    <text evidence="4">Metabolic intermediate biosynthesis; chorismate biosynthesis; chorismate from D-erythrose 4-phosphate and phosphoenolpyruvate: step 2/7.</text>
</comment>
<evidence type="ECO:0000256" key="2">
    <source>
        <dbReference type="ARBA" id="ARBA00001911"/>
    </source>
</evidence>
<protein>
    <recommendedName>
        <fullName evidence="5 10">3-dehydroquinate synthase</fullName>
        <ecNumber evidence="5 10">4.2.3.4</ecNumber>
    </recommendedName>
</protein>
<keyword evidence="8" id="KW-0057">Aromatic amino acid biosynthesis</keyword>
<organism evidence="13 14">
    <name type="scientific">Candidatus Electrothrix marina</name>
    <dbReference type="NCBI Taxonomy" id="1859130"/>
    <lineage>
        <taxon>Bacteria</taxon>
        <taxon>Pseudomonadati</taxon>
        <taxon>Thermodesulfobacteriota</taxon>
        <taxon>Desulfobulbia</taxon>
        <taxon>Desulfobulbales</taxon>
        <taxon>Desulfobulbaceae</taxon>
        <taxon>Candidatus Electrothrix</taxon>
    </lineage>
</organism>
<dbReference type="Gene3D" id="3.40.50.1970">
    <property type="match status" value="1"/>
</dbReference>
<dbReference type="GO" id="GO:0005737">
    <property type="term" value="C:cytoplasm"/>
    <property type="evidence" value="ECO:0007669"/>
    <property type="project" value="InterPro"/>
</dbReference>
<dbReference type="PANTHER" id="PTHR43622:SF7">
    <property type="entry name" value="3-DEHYDROQUINATE SYNTHASE, CHLOROPLASTIC"/>
    <property type="match status" value="1"/>
</dbReference>
<dbReference type="Pfam" id="PF01761">
    <property type="entry name" value="DHQ_synthase"/>
    <property type="match status" value="1"/>
</dbReference>
<evidence type="ECO:0000256" key="9">
    <source>
        <dbReference type="ARBA" id="ARBA00023239"/>
    </source>
</evidence>
<evidence type="ECO:0000256" key="6">
    <source>
        <dbReference type="ARBA" id="ARBA00022605"/>
    </source>
</evidence>
<evidence type="ECO:0000256" key="7">
    <source>
        <dbReference type="ARBA" id="ARBA00023027"/>
    </source>
</evidence>
<keyword evidence="9 13" id="KW-0456">Lyase</keyword>
<feature type="domain" description="3-dehydroquinate synthase C-terminal" evidence="12">
    <location>
        <begin position="75"/>
        <end position="218"/>
    </location>
</feature>
<reference evidence="13 14" key="1">
    <citation type="submission" date="2017-01" db="EMBL/GenBank/DDBJ databases">
        <title>The cable genome- insights into the physiology and evolution of filamentous bacteria capable of sulfide oxidation via long distance electron transfer.</title>
        <authorList>
            <person name="Schreiber L."/>
            <person name="Bjerg J.T."/>
            <person name="Boggild A."/>
            <person name="Van De Vossenberg J."/>
            <person name="Meysman F."/>
            <person name="Nielsen L.P."/>
            <person name="Schramm A."/>
            <person name="Kjeldsen K.U."/>
        </authorList>
    </citation>
    <scope>NUCLEOTIDE SEQUENCE [LARGE SCALE GENOMIC DNA]</scope>
    <source>
        <strain evidence="13">A3</strain>
    </source>
</reference>
<feature type="domain" description="3-dehydroquinate synthase N-terminal" evidence="11">
    <location>
        <begin position="2"/>
        <end position="72"/>
    </location>
</feature>
<accession>A0A444JBU8</accession>
<dbReference type="InterPro" id="IPR030960">
    <property type="entry name" value="DHQS/DOIS_N"/>
</dbReference>
<evidence type="ECO:0000256" key="3">
    <source>
        <dbReference type="ARBA" id="ARBA00003485"/>
    </source>
</evidence>
<dbReference type="InterPro" id="IPR056179">
    <property type="entry name" value="DHQS_C"/>
</dbReference>
<evidence type="ECO:0000313" key="14">
    <source>
        <dbReference type="Proteomes" id="UP000287615"/>
    </source>
</evidence>
<dbReference type="Pfam" id="PF24621">
    <property type="entry name" value="DHQS_C"/>
    <property type="match status" value="1"/>
</dbReference>
<dbReference type="AlphaFoldDB" id="A0A444JBU8"/>
<dbReference type="EMBL" id="MTKR01000057">
    <property type="protein sequence ID" value="RWX50558.1"/>
    <property type="molecule type" value="Genomic_DNA"/>
</dbReference>
<keyword evidence="6" id="KW-0028">Amino-acid biosynthesis</keyword>
<sequence>TGDITGFLAAIYMRGIPFVQVPTTLLSQVDSSVGGKTGVDLPEGKNLVGVFYQPKAVYIDTDVLHTLPLDELQGGLAEVIKYGVIHDADFFAFLKKNKDAVFALQQDVLTRLIARCCEIKAWVVEQDEREGGLRRILNFGHTIGHAVEAASDFQLIHGKSVAIGMCAAAKLAVRTGCLAEQDACAIQDLIERYELPRSIPAELDRQLIKKYLLNDKKTIAGRVFYVLPEAIGKVMITNQVSAHDVDAVITCPV</sequence>
<comment type="catalytic activity">
    <reaction evidence="1">
        <text>7-phospho-2-dehydro-3-deoxy-D-arabino-heptonate = 3-dehydroquinate + phosphate</text>
        <dbReference type="Rhea" id="RHEA:21968"/>
        <dbReference type="ChEBI" id="CHEBI:32364"/>
        <dbReference type="ChEBI" id="CHEBI:43474"/>
        <dbReference type="ChEBI" id="CHEBI:58394"/>
        <dbReference type="EC" id="4.2.3.4"/>
    </reaction>
</comment>
<dbReference type="EC" id="4.2.3.4" evidence="5 10"/>
<evidence type="ECO:0000259" key="11">
    <source>
        <dbReference type="Pfam" id="PF01761"/>
    </source>
</evidence>
<dbReference type="GO" id="GO:0009073">
    <property type="term" value="P:aromatic amino acid family biosynthetic process"/>
    <property type="evidence" value="ECO:0007669"/>
    <property type="project" value="UniProtKB-KW"/>
</dbReference>
<dbReference type="InterPro" id="IPR050071">
    <property type="entry name" value="Dehydroquinate_synthase"/>
</dbReference>
<dbReference type="SUPFAM" id="SSF56796">
    <property type="entry name" value="Dehydroquinate synthase-like"/>
    <property type="match status" value="1"/>
</dbReference>
<comment type="function">
    <text evidence="3">Catalyzes the conversion of 3-deoxy-D-arabino-heptulosonate 7-phosphate (DAHP) to dehydroquinate (DHQ).</text>
</comment>
<evidence type="ECO:0000256" key="5">
    <source>
        <dbReference type="ARBA" id="ARBA00013031"/>
    </source>
</evidence>
<comment type="cofactor">
    <cofactor evidence="2">
        <name>NAD(+)</name>
        <dbReference type="ChEBI" id="CHEBI:57540"/>
    </cofactor>
</comment>
<dbReference type="PANTHER" id="PTHR43622">
    <property type="entry name" value="3-DEHYDROQUINATE SYNTHASE"/>
    <property type="match status" value="1"/>
</dbReference>
<evidence type="ECO:0000256" key="10">
    <source>
        <dbReference type="NCBIfam" id="TIGR01357"/>
    </source>
</evidence>